<dbReference type="SUPFAM" id="SSF48403">
    <property type="entry name" value="Ankyrin repeat"/>
    <property type="match status" value="1"/>
</dbReference>
<dbReference type="Pfam" id="PF12796">
    <property type="entry name" value="Ank_2"/>
    <property type="match status" value="1"/>
</dbReference>
<organism evidence="5">
    <name type="scientific">Cryptomonas curvata</name>
    <dbReference type="NCBI Taxonomy" id="233186"/>
    <lineage>
        <taxon>Eukaryota</taxon>
        <taxon>Cryptophyceae</taxon>
        <taxon>Cryptomonadales</taxon>
        <taxon>Cryptomonadaceae</taxon>
        <taxon>Cryptomonas</taxon>
    </lineage>
</organism>
<dbReference type="PANTHER" id="PTHR24171">
    <property type="entry name" value="ANKYRIN REPEAT DOMAIN-CONTAINING PROTEIN 39-RELATED"/>
    <property type="match status" value="1"/>
</dbReference>
<dbReference type="PROSITE" id="PS50088">
    <property type="entry name" value="ANK_REPEAT"/>
    <property type="match status" value="1"/>
</dbReference>
<name>A0A7S0N8I0_9CRYP</name>
<proteinExistence type="predicted"/>
<sequence length="188" mass="20183">MGNASSEELCGLVGCSKQFRKSLPSPSLADNSRRRGAPTCVKPTVAWQTSRIGIRTPQNLVSSPEEQDSGPEEFRPKQQMQESFHNAAEVGDVAELCHILEFGRGQIDINGMDHRGNTALHKAAFQGHLDVCNTLCKHGAAVDIVNQCSLTPFDIAIRRGNKACAKAMRGSSPSNCGSRGASPFPSPH</sequence>
<feature type="compositionally biased region" description="Polar residues" evidence="4">
    <location>
        <begin position="53"/>
        <end position="64"/>
    </location>
</feature>
<feature type="repeat" description="ANK" evidence="3">
    <location>
        <begin position="115"/>
        <end position="147"/>
    </location>
</feature>
<gene>
    <name evidence="5" type="ORF">CCUR1050_LOCUS32390</name>
</gene>
<protein>
    <submittedName>
        <fullName evidence="5">Uncharacterized protein</fullName>
    </submittedName>
</protein>
<dbReference type="PROSITE" id="PS50297">
    <property type="entry name" value="ANK_REP_REGION"/>
    <property type="match status" value="1"/>
</dbReference>
<evidence type="ECO:0000256" key="4">
    <source>
        <dbReference type="SAM" id="MobiDB-lite"/>
    </source>
</evidence>
<dbReference type="InterPro" id="IPR002110">
    <property type="entry name" value="Ankyrin_rpt"/>
</dbReference>
<keyword evidence="2 3" id="KW-0040">ANK repeat</keyword>
<dbReference type="EMBL" id="HBEZ01059053">
    <property type="protein sequence ID" value="CAD8661680.1"/>
    <property type="molecule type" value="Transcribed_RNA"/>
</dbReference>
<evidence type="ECO:0000256" key="3">
    <source>
        <dbReference type="PROSITE-ProRule" id="PRU00023"/>
    </source>
</evidence>
<feature type="region of interest" description="Disordered" evidence="4">
    <location>
        <begin position="19"/>
        <end position="41"/>
    </location>
</feature>
<dbReference type="Gene3D" id="1.25.40.20">
    <property type="entry name" value="Ankyrin repeat-containing domain"/>
    <property type="match status" value="1"/>
</dbReference>
<keyword evidence="1" id="KW-0677">Repeat</keyword>
<feature type="region of interest" description="Disordered" evidence="4">
    <location>
        <begin position="169"/>
        <end position="188"/>
    </location>
</feature>
<accession>A0A7S0N8I0</accession>
<evidence type="ECO:0000256" key="1">
    <source>
        <dbReference type="ARBA" id="ARBA00022737"/>
    </source>
</evidence>
<dbReference type="InterPro" id="IPR036770">
    <property type="entry name" value="Ankyrin_rpt-contain_sf"/>
</dbReference>
<evidence type="ECO:0000313" key="5">
    <source>
        <dbReference type="EMBL" id="CAD8661680.1"/>
    </source>
</evidence>
<dbReference type="AlphaFoldDB" id="A0A7S0N8I0"/>
<evidence type="ECO:0000256" key="2">
    <source>
        <dbReference type="ARBA" id="ARBA00023043"/>
    </source>
</evidence>
<feature type="region of interest" description="Disordered" evidence="4">
    <location>
        <begin position="53"/>
        <end position="79"/>
    </location>
</feature>
<reference evidence="5" key="1">
    <citation type="submission" date="2021-01" db="EMBL/GenBank/DDBJ databases">
        <authorList>
            <person name="Corre E."/>
            <person name="Pelletier E."/>
            <person name="Niang G."/>
            <person name="Scheremetjew M."/>
            <person name="Finn R."/>
            <person name="Kale V."/>
            <person name="Holt S."/>
            <person name="Cochrane G."/>
            <person name="Meng A."/>
            <person name="Brown T."/>
            <person name="Cohen L."/>
        </authorList>
    </citation>
    <scope>NUCLEOTIDE SEQUENCE</scope>
    <source>
        <strain evidence="5">CCAP979/52</strain>
    </source>
</reference>
<dbReference type="SMART" id="SM00248">
    <property type="entry name" value="ANK"/>
    <property type="match status" value="3"/>
</dbReference>